<dbReference type="Pfam" id="PF13662">
    <property type="entry name" value="Toprim_4"/>
    <property type="match status" value="1"/>
</dbReference>
<dbReference type="PANTHER" id="PTHR30313">
    <property type="entry name" value="DNA PRIMASE"/>
    <property type="match status" value="1"/>
</dbReference>
<keyword evidence="4 12" id="KW-0548">Nucleotidyltransferase</keyword>
<dbReference type="InParanoid" id="A0A1Y5TVH5"/>
<dbReference type="Gene3D" id="3.90.980.10">
    <property type="entry name" value="DNA primase, catalytic core, N-terminal domain"/>
    <property type="match status" value="1"/>
</dbReference>
<dbReference type="AlphaFoldDB" id="A0A1Y5TVH5"/>
<dbReference type="EC" id="2.7.7.101" evidence="12"/>
<evidence type="ECO:0000256" key="2">
    <source>
        <dbReference type="ARBA" id="ARBA00022515"/>
    </source>
</evidence>
<dbReference type="SMART" id="SM00400">
    <property type="entry name" value="ZnF_CHCC"/>
    <property type="match status" value="1"/>
</dbReference>
<dbReference type="GO" id="GO:0005737">
    <property type="term" value="C:cytoplasm"/>
    <property type="evidence" value="ECO:0007669"/>
    <property type="project" value="TreeGrafter"/>
</dbReference>
<dbReference type="InterPro" id="IPR006295">
    <property type="entry name" value="DNA_primase_DnaG"/>
</dbReference>
<comment type="catalytic activity">
    <reaction evidence="12">
        <text>ssDNA + n NTP = ssDNA/pppN(pN)n-1 hybrid + (n-1) diphosphate.</text>
        <dbReference type="EC" id="2.7.7.101"/>
    </reaction>
</comment>
<dbReference type="GO" id="GO:0006269">
    <property type="term" value="P:DNA replication, synthesis of primer"/>
    <property type="evidence" value="ECO:0007669"/>
    <property type="project" value="UniProtKB-UniRule"/>
</dbReference>
<dbReference type="OrthoDB" id="9803773at2"/>
<evidence type="ECO:0000256" key="15">
    <source>
        <dbReference type="SAM" id="MobiDB-lite"/>
    </source>
</evidence>
<keyword evidence="9" id="KW-0460">Magnesium</keyword>
<feature type="region of interest" description="Disordered" evidence="15">
    <location>
        <begin position="602"/>
        <end position="622"/>
    </location>
</feature>
<evidence type="ECO:0000313" key="17">
    <source>
        <dbReference type="EMBL" id="SLN74240.1"/>
    </source>
</evidence>
<evidence type="ECO:0000256" key="12">
    <source>
        <dbReference type="HAMAP-Rule" id="MF_00974"/>
    </source>
</evidence>
<proteinExistence type="inferred from homology"/>
<dbReference type="PANTHER" id="PTHR30313:SF2">
    <property type="entry name" value="DNA PRIMASE"/>
    <property type="match status" value="1"/>
</dbReference>
<feature type="region of interest" description="Disordered" evidence="15">
    <location>
        <begin position="424"/>
        <end position="458"/>
    </location>
</feature>
<dbReference type="SUPFAM" id="SSF56731">
    <property type="entry name" value="DNA primase core"/>
    <property type="match status" value="1"/>
</dbReference>
<keyword evidence="18" id="KW-1185">Reference proteome</keyword>
<dbReference type="Gene3D" id="3.90.580.10">
    <property type="entry name" value="Zinc finger, CHC2-type domain"/>
    <property type="match status" value="1"/>
</dbReference>
<dbReference type="PIRSF" id="PIRSF002811">
    <property type="entry name" value="DnaG"/>
    <property type="match status" value="1"/>
</dbReference>
<dbReference type="Gene3D" id="3.40.1360.10">
    <property type="match status" value="1"/>
</dbReference>
<dbReference type="GO" id="GO:1990077">
    <property type="term" value="C:primosome complex"/>
    <property type="evidence" value="ECO:0007669"/>
    <property type="project" value="UniProtKB-KW"/>
</dbReference>
<protein>
    <recommendedName>
        <fullName evidence="12 13">DNA primase</fullName>
        <ecNumber evidence="12">2.7.7.101</ecNumber>
    </recommendedName>
</protein>
<dbReference type="GO" id="GO:0003677">
    <property type="term" value="F:DNA binding"/>
    <property type="evidence" value="ECO:0007669"/>
    <property type="project" value="UniProtKB-KW"/>
</dbReference>
<dbReference type="InterPro" id="IPR050219">
    <property type="entry name" value="DnaG_primase"/>
</dbReference>
<dbReference type="Pfam" id="PF10410">
    <property type="entry name" value="DnaB_bind"/>
    <property type="match status" value="1"/>
</dbReference>
<accession>A0A1Y5TVH5</accession>
<evidence type="ECO:0000256" key="1">
    <source>
        <dbReference type="ARBA" id="ARBA00022478"/>
    </source>
</evidence>
<dbReference type="InterPro" id="IPR002694">
    <property type="entry name" value="Znf_CHC2"/>
</dbReference>
<keyword evidence="7 12" id="KW-0863">Zinc-finger</keyword>
<keyword evidence="1 12" id="KW-0240">DNA-directed RNA polymerase</keyword>
<comment type="similarity">
    <text evidence="12 13">Belongs to the DnaG primase family.</text>
</comment>
<dbReference type="InterPro" id="IPR037068">
    <property type="entry name" value="DNA_primase_core_N_sf"/>
</dbReference>
<dbReference type="InterPro" id="IPR019475">
    <property type="entry name" value="DNA_primase_DnaB-bd"/>
</dbReference>
<sequence>MSVPASFLDELRERTSITAIVGRRVKLIRQGRRMVGLCPFHNEKSPSFGVNEERGFYHCFGCGVHGDALDFLREQDGLSFIEAVRQLAADAGMTVPEESPEAHARREKAAGLHEVLEAAAAWFESQLKGEAGGRARDYLSGRGVGQASIARFRLGLAPGRRRALAEALAARNITEEQMVEAGLIARPEGGGEAFDRFRDRLIFPITDRQGRVIAFGGRALGEARAKYLNSPETPLFHKGRALYNLAGAREAVRAAGTVLVAEGYMDVIALSQAGFAHAVAPLGTAVTEEQIELLWRMAPEPIICLDGDQAGLNAAVRTAERALPLLKPGHSLRFAILPEGQDPDDLIRAGGPPAMQAVLDAALPFAELLWRKATGDRDLDTPERRAALRQELFQLAGSIRDATVQGYYQEEFRRRLSEAFDWRRQSDRRDRGGQGDYRRGAERPRPRPGLGPTRMPETGARREVQLLATLLTHPELIERYLEELAEIEFERPELDRLRVGIIDIASFCPGLDSQKLKSQLAVGGHDTIAKRLLGGELGAVEWFAMAEAHLDDAERGWKHVLARHRRDGLLAELRVAEAELAENMTDETLGRFLAVKRRLEAAEGSEAELEGFGRASGREERP</sequence>
<evidence type="ECO:0000256" key="6">
    <source>
        <dbReference type="ARBA" id="ARBA00022723"/>
    </source>
</evidence>
<keyword evidence="3 12" id="KW-0808">Transferase</keyword>
<evidence type="ECO:0000259" key="16">
    <source>
        <dbReference type="PROSITE" id="PS50880"/>
    </source>
</evidence>
<keyword evidence="10 12" id="KW-0238">DNA-binding</keyword>
<dbReference type="EMBL" id="FWFR01000003">
    <property type="protein sequence ID" value="SLN74240.1"/>
    <property type="molecule type" value="Genomic_DNA"/>
</dbReference>
<keyword evidence="11 12" id="KW-0804">Transcription</keyword>
<evidence type="ECO:0000256" key="13">
    <source>
        <dbReference type="PIRNR" id="PIRNR002811"/>
    </source>
</evidence>
<evidence type="ECO:0000256" key="3">
    <source>
        <dbReference type="ARBA" id="ARBA00022679"/>
    </source>
</evidence>
<keyword evidence="5 12" id="KW-0235">DNA replication</keyword>
<name>A0A1Y5TVH5_9PROT</name>
<feature type="domain" description="Toprim" evidence="16">
    <location>
        <begin position="256"/>
        <end position="338"/>
    </location>
</feature>
<gene>
    <name evidence="12 17" type="primary">dnaG</name>
    <name evidence="17" type="ORF">OCH7691_03715</name>
</gene>
<evidence type="ECO:0000256" key="9">
    <source>
        <dbReference type="ARBA" id="ARBA00022842"/>
    </source>
</evidence>
<dbReference type="Pfam" id="PF08275">
    <property type="entry name" value="DNAG_N"/>
    <property type="match status" value="1"/>
</dbReference>
<dbReference type="RefSeq" id="WP_085885026.1">
    <property type="nucleotide sequence ID" value="NZ_FWFR01000003.1"/>
</dbReference>
<organism evidence="17 18">
    <name type="scientific">Oceanibacterium hippocampi</name>
    <dbReference type="NCBI Taxonomy" id="745714"/>
    <lineage>
        <taxon>Bacteria</taxon>
        <taxon>Pseudomonadati</taxon>
        <taxon>Pseudomonadota</taxon>
        <taxon>Alphaproteobacteria</taxon>
        <taxon>Sneathiellales</taxon>
        <taxon>Sneathiellaceae</taxon>
        <taxon>Oceanibacterium</taxon>
    </lineage>
</organism>
<evidence type="ECO:0000256" key="11">
    <source>
        <dbReference type="ARBA" id="ARBA00023163"/>
    </source>
</evidence>
<evidence type="ECO:0000256" key="8">
    <source>
        <dbReference type="ARBA" id="ARBA00022833"/>
    </source>
</evidence>
<dbReference type="InterPro" id="IPR036977">
    <property type="entry name" value="DNA_primase_Znf_CHC2"/>
</dbReference>
<dbReference type="PROSITE" id="PS50880">
    <property type="entry name" value="TOPRIM"/>
    <property type="match status" value="1"/>
</dbReference>
<evidence type="ECO:0000313" key="18">
    <source>
        <dbReference type="Proteomes" id="UP000193200"/>
    </source>
</evidence>
<dbReference type="InterPro" id="IPR013264">
    <property type="entry name" value="DNAG_N"/>
</dbReference>
<comment type="function">
    <text evidence="12 13">RNA polymerase that catalyzes the synthesis of short RNA molecules used as primers for DNA polymerase during DNA replication.</text>
</comment>
<comment type="subunit">
    <text evidence="12">Monomer. Interacts with DnaB.</text>
</comment>
<dbReference type="FunCoup" id="A0A1Y5TVH5">
    <property type="interactions" value="275"/>
</dbReference>
<evidence type="ECO:0000256" key="14">
    <source>
        <dbReference type="PIRSR" id="PIRSR002811-1"/>
    </source>
</evidence>
<evidence type="ECO:0000256" key="4">
    <source>
        <dbReference type="ARBA" id="ARBA00022695"/>
    </source>
</evidence>
<dbReference type="InterPro" id="IPR006171">
    <property type="entry name" value="TOPRIM_dom"/>
</dbReference>
<feature type="compositionally biased region" description="Basic and acidic residues" evidence="15">
    <location>
        <begin position="424"/>
        <end position="445"/>
    </location>
</feature>
<dbReference type="GO" id="GO:0000428">
    <property type="term" value="C:DNA-directed RNA polymerase complex"/>
    <property type="evidence" value="ECO:0007669"/>
    <property type="project" value="UniProtKB-KW"/>
</dbReference>
<dbReference type="NCBIfam" id="TIGR01391">
    <property type="entry name" value="dnaG"/>
    <property type="match status" value="1"/>
</dbReference>
<dbReference type="CDD" id="cd03364">
    <property type="entry name" value="TOPRIM_DnaG_primases"/>
    <property type="match status" value="1"/>
</dbReference>
<dbReference type="GO" id="GO:0008270">
    <property type="term" value="F:zinc ion binding"/>
    <property type="evidence" value="ECO:0007669"/>
    <property type="project" value="UniProtKB-UniRule"/>
</dbReference>
<keyword evidence="6 12" id="KW-0479">Metal-binding</keyword>
<dbReference type="Pfam" id="PF01807">
    <property type="entry name" value="Zn_ribbon_DnaG"/>
    <property type="match status" value="1"/>
</dbReference>
<dbReference type="FunFam" id="3.90.580.10:FF:000001">
    <property type="entry name" value="DNA primase"/>
    <property type="match status" value="1"/>
</dbReference>
<comment type="cofactor">
    <cofactor evidence="12 13 14">
        <name>Zn(2+)</name>
        <dbReference type="ChEBI" id="CHEBI:29105"/>
    </cofactor>
    <text evidence="12 13 14">Binds 1 zinc ion per monomer.</text>
</comment>
<dbReference type="SUPFAM" id="SSF57783">
    <property type="entry name" value="Zinc beta-ribbon"/>
    <property type="match status" value="1"/>
</dbReference>
<dbReference type="HAMAP" id="MF_00974">
    <property type="entry name" value="DNA_primase_DnaG"/>
    <property type="match status" value="1"/>
</dbReference>
<dbReference type="FunFam" id="3.40.1360.10:FF:000002">
    <property type="entry name" value="DNA primase"/>
    <property type="match status" value="1"/>
</dbReference>
<evidence type="ECO:0000256" key="7">
    <source>
        <dbReference type="ARBA" id="ARBA00022771"/>
    </source>
</evidence>
<evidence type="ECO:0000256" key="10">
    <source>
        <dbReference type="ARBA" id="ARBA00023125"/>
    </source>
</evidence>
<reference evidence="17 18" key="1">
    <citation type="submission" date="2017-03" db="EMBL/GenBank/DDBJ databases">
        <authorList>
            <person name="Afonso C.L."/>
            <person name="Miller P.J."/>
            <person name="Scott M.A."/>
            <person name="Spackman E."/>
            <person name="Goraichik I."/>
            <person name="Dimitrov K.M."/>
            <person name="Suarez D.L."/>
            <person name="Swayne D.E."/>
        </authorList>
    </citation>
    <scope>NUCLEOTIDE SEQUENCE [LARGE SCALE GENOMIC DNA]</scope>
    <source>
        <strain evidence="17 18">CECT 7691</strain>
    </source>
</reference>
<evidence type="ECO:0000256" key="5">
    <source>
        <dbReference type="ARBA" id="ARBA00022705"/>
    </source>
</evidence>
<feature type="zinc finger region" description="CHC2-type" evidence="12 14">
    <location>
        <begin position="38"/>
        <end position="62"/>
    </location>
</feature>
<comment type="domain">
    <text evidence="12">Contains an N-terminal zinc-binding domain, a central core domain that contains the primase activity, and a C-terminal DnaB-binding domain.</text>
</comment>
<keyword evidence="2 12" id="KW-0639">Primosome</keyword>
<dbReference type="GO" id="GO:0003899">
    <property type="term" value="F:DNA-directed RNA polymerase activity"/>
    <property type="evidence" value="ECO:0007669"/>
    <property type="project" value="UniProtKB-UniRule"/>
</dbReference>
<dbReference type="InterPro" id="IPR030846">
    <property type="entry name" value="DnaG_bac"/>
</dbReference>
<keyword evidence="8 12" id="KW-0862">Zinc</keyword>
<dbReference type="Proteomes" id="UP000193200">
    <property type="component" value="Unassembled WGS sequence"/>
</dbReference>
<dbReference type="SMART" id="SM00493">
    <property type="entry name" value="TOPRIM"/>
    <property type="match status" value="1"/>
</dbReference>
<dbReference type="InterPro" id="IPR034151">
    <property type="entry name" value="TOPRIM_DnaG_bac"/>
</dbReference>